<organism evidence="9 10">
    <name type="scientific">Nocardia puris</name>
    <dbReference type="NCBI Taxonomy" id="208602"/>
    <lineage>
        <taxon>Bacteria</taxon>
        <taxon>Bacillati</taxon>
        <taxon>Actinomycetota</taxon>
        <taxon>Actinomycetes</taxon>
        <taxon>Mycobacteriales</taxon>
        <taxon>Nocardiaceae</taxon>
        <taxon>Nocardia</taxon>
    </lineage>
</organism>
<dbReference type="OrthoDB" id="9803914at2"/>
<dbReference type="GO" id="GO:0008311">
    <property type="term" value="F:double-stranded DNA 3'-5' DNA exonuclease activity"/>
    <property type="evidence" value="ECO:0007669"/>
    <property type="project" value="InterPro"/>
</dbReference>
<feature type="binding site" evidence="6">
    <location>
        <position position="149"/>
    </location>
    <ligand>
        <name>Mg(2+)</name>
        <dbReference type="ChEBI" id="CHEBI:18420"/>
        <label>1</label>
    </ligand>
</feature>
<feature type="active site" evidence="5">
    <location>
        <position position="112"/>
    </location>
</feature>
<dbReference type="STRING" id="1210090.GCA_001613185_05320"/>
<keyword evidence="6" id="KW-0464">Manganese</keyword>
<evidence type="ECO:0000313" key="10">
    <source>
        <dbReference type="Proteomes" id="UP000252586"/>
    </source>
</evidence>
<feature type="binding site" evidence="6">
    <location>
        <position position="151"/>
    </location>
    <ligand>
        <name>Mg(2+)</name>
        <dbReference type="ChEBI" id="CHEBI:18420"/>
        <label>1</label>
    </ligand>
</feature>
<gene>
    <name evidence="9" type="ORF">DFR74_10810</name>
</gene>
<accession>A0A366DFL1</accession>
<evidence type="ECO:0000256" key="4">
    <source>
        <dbReference type="ARBA" id="ARBA00022842"/>
    </source>
</evidence>
<evidence type="ECO:0000256" key="1">
    <source>
        <dbReference type="ARBA" id="ARBA00007092"/>
    </source>
</evidence>
<name>A0A366DFL1_9NOCA</name>
<keyword evidence="4 6" id="KW-0460">Magnesium</keyword>
<dbReference type="NCBIfam" id="TIGR00195">
    <property type="entry name" value="exoDNase_III"/>
    <property type="match status" value="1"/>
</dbReference>
<keyword evidence="3" id="KW-0378">Hydrolase</keyword>
<dbReference type="RefSeq" id="WP_113975212.1">
    <property type="nucleotide sequence ID" value="NZ_QNRE01000008.1"/>
</dbReference>
<evidence type="ECO:0000256" key="2">
    <source>
        <dbReference type="ARBA" id="ARBA00022723"/>
    </source>
</evidence>
<dbReference type="EMBL" id="QNRE01000008">
    <property type="protein sequence ID" value="RBO88786.1"/>
    <property type="molecule type" value="Genomic_DNA"/>
</dbReference>
<dbReference type="AlphaFoldDB" id="A0A366DFL1"/>
<feature type="site" description="Transition state stabilizer" evidence="7">
    <location>
        <position position="151"/>
    </location>
</feature>
<dbReference type="PANTHER" id="PTHR43250:SF2">
    <property type="entry name" value="EXODEOXYRIBONUCLEASE III"/>
    <property type="match status" value="1"/>
</dbReference>
<feature type="binding site" evidence="6">
    <location>
        <position position="37"/>
    </location>
    <ligand>
        <name>Mg(2+)</name>
        <dbReference type="ChEBI" id="CHEBI:18420"/>
        <label>1</label>
    </ligand>
</feature>
<keyword evidence="10" id="KW-1185">Reference proteome</keyword>
<dbReference type="InterPro" id="IPR036691">
    <property type="entry name" value="Endo/exonu/phosph_ase_sf"/>
</dbReference>
<feature type="site" description="Interaction with DNA substrate" evidence="7">
    <location>
        <position position="251"/>
    </location>
</feature>
<feature type="domain" description="Endonuclease/exonuclease/phosphatase" evidence="8">
    <location>
        <begin position="7"/>
        <end position="251"/>
    </location>
</feature>
<protein>
    <submittedName>
        <fullName evidence="9">Exodeoxyribonuclease-3</fullName>
    </submittedName>
</protein>
<evidence type="ECO:0000259" key="8">
    <source>
        <dbReference type="Pfam" id="PF03372"/>
    </source>
</evidence>
<dbReference type="NCBIfam" id="TIGR00633">
    <property type="entry name" value="xth"/>
    <property type="match status" value="1"/>
</dbReference>
<keyword evidence="2 6" id="KW-0479">Metal-binding</keyword>
<feature type="site" description="Important for catalytic activity" evidence="7">
    <location>
        <position position="221"/>
    </location>
</feature>
<comment type="caution">
    <text evidence="9">The sequence shown here is derived from an EMBL/GenBank/DDBJ whole genome shotgun (WGS) entry which is preliminary data.</text>
</comment>
<dbReference type="Proteomes" id="UP000252586">
    <property type="component" value="Unassembled WGS sequence"/>
</dbReference>
<evidence type="ECO:0000256" key="3">
    <source>
        <dbReference type="ARBA" id="ARBA00022801"/>
    </source>
</evidence>
<dbReference type="GO" id="GO:0046872">
    <property type="term" value="F:metal ion binding"/>
    <property type="evidence" value="ECO:0007669"/>
    <property type="project" value="UniProtKB-KW"/>
</dbReference>
<comment type="similarity">
    <text evidence="1">Belongs to the DNA repair enzymes AP/ExoA family.</text>
</comment>
<evidence type="ECO:0000313" key="9">
    <source>
        <dbReference type="EMBL" id="RBO88786.1"/>
    </source>
</evidence>
<dbReference type="InterPro" id="IPR037493">
    <property type="entry name" value="ExoIII-like"/>
</dbReference>
<dbReference type="CDD" id="cd10281">
    <property type="entry name" value="Nape_like_AP-endo"/>
    <property type="match status" value="1"/>
</dbReference>
<feature type="active site" description="Proton acceptor" evidence="5">
    <location>
        <position position="251"/>
    </location>
</feature>
<dbReference type="PANTHER" id="PTHR43250">
    <property type="entry name" value="EXODEOXYRIBONUCLEASE III"/>
    <property type="match status" value="1"/>
</dbReference>
<dbReference type="InterPro" id="IPR005135">
    <property type="entry name" value="Endo/exonuclease/phosphatase"/>
</dbReference>
<sequence>MPHIISTVNVNGVRAAAGKGMLAWLADTEADVVCVQETRATDDQTRAALAPALADGWFLTNAEPESKGRAGVALLSRREPTAVRIGFGSKEFDAAGRYVEAEFGEVTVASVYVHSGDAGTPRQDEKYRFMAELGAYLKVRTGDVVVCGDWNIAHTELDLKNWKGNLKSAGFLPEERAWIDELLAAGYADVVRRLHPGVDGPYSWWSYRGRAFDNDSGWRIDLVLATEDIAPHATAAQVERAAAYDQRWSDHAPVTVRFDGLPGLIGGKTSDLVASRA</sequence>
<dbReference type="PROSITE" id="PS51435">
    <property type="entry name" value="AP_NUCLEASE_F1_4"/>
    <property type="match status" value="1"/>
</dbReference>
<dbReference type="InterPro" id="IPR004808">
    <property type="entry name" value="AP_endonuc_1"/>
</dbReference>
<reference evidence="9 10" key="1">
    <citation type="submission" date="2018-06" db="EMBL/GenBank/DDBJ databases">
        <title>Genomic Encyclopedia of Type Strains, Phase IV (KMG-IV): sequencing the most valuable type-strain genomes for metagenomic binning, comparative biology and taxonomic classification.</title>
        <authorList>
            <person name="Goeker M."/>
        </authorList>
    </citation>
    <scope>NUCLEOTIDE SEQUENCE [LARGE SCALE GENOMIC DNA]</scope>
    <source>
        <strain evidence="9 10">DSM 44599</strain>
    </source>
</reference>
<feature type="binding site" evidence="6">
    <location>
        <position position="251"/>
    </location>
    <ligand>
        <name>Mg(2+)</name>
        <dbReference type="ChEBI" id="CHEBI:18420"/>
        <label>1</label>
    </ligand>
</feature>
<dbReference type="Gene3D" id="3.60.10.10">
    <property type="entry name" value="Endonuclease/exonuclease/phosphatase"/>
    <property type="match status" value="1"/>
</dbReference>
<feature type="binding site" evidence="6">
    <location>
        <position position="250"/>
    </location>
    <ligand>
        <name>Mg(2+)</name>
        <dbReference type="ChEBI" id="CHEBI:18420"/>
        <label>1</label>
    </ligand>
</feature>
<comment type="cofactor">
    <cofactor evidence="6">
        <name>Mg(2+)</name>
        <dbReference type="ChEBI" id="CHEBI:18420"/>
    </cofactor>
    <cofactor evidence="6">
        <name>Mn(2+)</name>
        <dbReference type="ChEBI" id="CHEBI:29035"/>
    </cofactor>
    <text evidence="6">Probably binds two magnesium or manganese ions per subunit.</text>
</comment>
<dbReference type="SUPFAM" id="SSF56219">
    <property type="entry name" value="DNase I-like"/>
    <property type="match status" value="1"/>
</dbReference>
<dbReference type="Pfam" id="PF03372">
    <property type="entry name" value="Exo_endo_phos"/>
    <property type="match status" value="1"/>
</dbReference>
<evidence type="ECO:0000256" key="5">
    <source>
        <dbReference type="PIRSR" id="PIRSR604808-1"/>
    </source>
</evidence>
<dbReference type="GO" id="GO:0006281">
    <property type="term" value="P:DNA repair"/>
    <property type="evidence" value="ECO:0007669"/>
    <property type="project" value="InterPro"/>
</dbReference>
<evidence type="ECO:0000256" key="6">
    <source>
        <dbReference type="PIRSR" id="PIRSR604808-2"/>
    </source>
</evidence>
<proteinExistence type="inferred from homology"/>
<feature type="active site" description="Proton donor/acceptor" evidence="5">
    <location>
        <position position="149"/>
    </location>
</feature>
<evidence type="ECO:0000256" key="7">
    <source>
        <dbReference type="PIRSR" id="PIRSR604808-3"/>
    </source>
</evidence>
<feature type="binding site" evidence="6">
    <location>
        <position position="9"/>
    </location>
    <ligand>
        <name>Mg(2+)</name>
        <dbReference type="ChEBI" id="CHEBI:18420"/>
        <label>1</label>
    </ligand>
</feature>